<accession>A0A1M5TEH5</accession>
<evidence type="ECO:0000256" key="5">
    <source>
        <dbReference type="ARBA" id="ARBA00022989"/>
    </source>
</evidence>
<keyword evidence="6 7" id="KW-0472">Membrane</keyword>
<dbReference type="InterPro" id="IPR006665">
    <property type="entry name" value="OmpA-like"/>
</dbReference>
<gene>
    <name evidence="9" type="ORF">SAMN02745129_2109</name>
</gene>
<organism evidence="9 10">
    <name type="scientific">Ferrimonas marina</name>
    <dbReference type="NCBI Taxonomy" id="299255"/>
    <lineage>
        <taxon>Bacteria</taxon>
        <taxon>Pseudomonadati</taxon>
        <taxon>Pseudomonadota</taxon>
        <taxon>Gammaproteobacteria</taxon>
        <taxon>Alteromonadales</taxon>
        <taxon>Ferrimonadaceae</taxon>
        <taxon>Ferrimonas</taxon>
    </lineage>
</organism>
<dbReference type="OrthoDB" id="9815217at2"/>
<dbReference type="RefSeq" id="WP_067663312.1">
    <property type="nucleotide sequence ID" value="NZ_FQXG01000003.1"/>
</dbReference>
<evidence type="ECO:0000313" key="10">
    <source>
        <dbReference type="Proteomes" id="UP000184268"/>
    </source>
</evidence>
<dbReference type="Proteomes" id="UP000184268">
    <property type="component" value="Unassembled WGS sequence"/>
</dbReference>
<evidence type="ECO:0000256" key="4">
    <source>
        <dbReference type="ARBA" id="ARBA00022692"/>
    </source>
</evidence>
<dbReference type="InterPro" id="IPR036737">
    <property type="entry name" value="OmpA-like_sf"/>
</dbReference>
<feature type="domain" description="OmpA-like" evidence="8">
    <location>
        <begin position="130"/>
        <end position="252"/>
    </location>
</feature>
<dbReference type="AlphaFoldDB" id="A0A1M5TEH5"/>
<dbReference type="Pfam" id="PF00691">
    <property type="entry name" value="OmpA"/>
    <property type="match status" value="1"/>
</dbReference>
<reference evidence="10" key="1">
    <citation type="submission" date="2016-11" db="EMBL/GenBank/DDBJ databases">
        <authorList>
            <person name="Varghese N."/>
            <person name="Submissions S."/>
        </authorList>
    </citation>
    <scope>NUCLEOTIDE SEQUENCE [LARGE SCALE GENOMIC DNA]</scope>
    <source>
        <strain evidence="10">DSM 16917</strain>
    </source>
</reference>
<dbReference type="PANTHER" id="PTHR30329:SF21">
    <property type="entry name" value="LIPOPROTEIN YIAD-RELATED"/>
    <property type="match status" value="1"/>
</dbReference>
<evidence type="ECO:0000256" key="3">
    <source>
        <dbReference type="ARBA" id="ARBA00022475"/>
    </source>
</evidence>
<evidence type="ECO:0000313" key="9">
    <source>
        <dbReference type="EMBL" id="SHH49119.1"/>
    </source>
</evidence>
<sequence length="262" mass="28728">MTQPIIINHPEEDGAVAKSSAWKIALADFYTTLSCVFFVLWITSQIPEDAKTGVAEWFQGKDTQSLNFIKRTYGEVSVDDTAMIDGRADNQNDKTEQGADSDVAGVDMTEIYRKLKSMVREDAAQVLMDKDAEIIEIQFSSDFLFRSGSASLSEKARGGIAEVGEVLGTTPVFVHVFGYADNRRINSQRYPSNLHLSAHRAISVIGALTAGGVEHNRATLHAEGELNPIGDNETVAGRRMNRRVVAYVTKSSELPDAIEEAQ</sequence>
<evidence type="ECO:0000256" key="1">
    <source>
        <dbReference type="ARBA" id="ARBA00004162"/>
    </source>
</evidence>
<evidence type="ECO:0000256" key="2">
    <source>
        <dbReference type="ARBA" id="ARBA00008914"/>
    </source>
</evidence>
<dbReference type="STRING" id="299255.SAMN02745129_2109"/>
<evidence type="ECO:0000256" key="6">
    <source>
        <dbReference type="ARBA" id="ARBA00023136"/>
    </source>
</evidence>
<keyword evidence="3" id="KW-1003">Cell membrane</keyword>
<dbReference type="Pfam" id="PF13677">
    <property type="entry name" value="MotB_plug"/>
    <property type="match status" value="1"/>
</dbReference>
<dbReference type="GO" id="GO:0005886">
    <property type="term" value="C:plasma membrane"/>
    <property type="evidence" value="ECO:0007669"/>
    <property type="project" value="UniProtKB-SubCell"/>
</dbReference>
<protein>
    <submittedName>
        <fullName evidence="9">Membrane MotB of proton-channel complex MotA/MotB</fullName>
    </submittedName>
</protein>
<dbReference type="CDD" id="cd07185">
    <property type="entry name" value="OmpA_C-like"/>
    <property type="match status" value="1"/>
</dbReference>
<dbReference type="InterPro" id="IPR050330">
    <property type="entry name" value="Bact_OuterMem_StrucFunc"/>
</dbReference>
<dbReference type="EMBL" id="FQXG01000003">
    <property type="protein sequence ID" value="SHH49119.1"/>
    <property type="molecule type" value="Genomic_DNA"/>
</dbReference>
<keyword evidence="5" id="KW-1133">Transmembrane helix</keyword>
<evidence type="ECO:0000259" key="8">
    <source>
        <dbReference type="PROSITE" id="PS51123"/>
    </source>
</evidence>
<dbReference type="InterPro" id="IPR025713">
    <property type="entry name" value="MotB-like_N_dom"/>
</dbReference>
<dbReference type="PANTHER" id="PTHR30329">
    <property type="entry name" value="STATOR ELEMENT OF FLAGELLAR MOTOR COMPLEX"/>
    <property type="match status" value="1"/>
</dbReference>
<proteinExistence type="inferred from homology"/>
<keyword evidence="10" id="KW-1185">Reference proteome</keyword>
<name>A0A1M5TEH5_9GAMM</name>
<evidence type="ECO:0000256" key="7">
    <source>
        <dbReference type="PROSITE-ProRule" id="PRU00473"/>
    </source>
</evidence>
<comment type="subcellular location">
    <subcellularLocation>
        <location evidence="1">Cell membrane</location>
        <topology evidence="1">Single-pass membrane protein</topology>
    </subcellularLocation>
</comment>
<dbReference type="PROSITE" id="PS51123">
    <property type="entry name" value="OMPA_2"/>
    <property type="match status" value="1"/>
</dbReference>
<keyword evidence="4" id="KW-0812">Transmembrane</keyword>
<comment type="similarity">
    <text evidence="2">Belongs to the MotB family.</text>
</comment>
<dbReference type="Gene3D" id="3.30.1330.60">
    <property type="entry name" value="OmpA-like domain"/>
    <property type="match status" value="1"/>
</dbReference>
<dbReference type="SUPFAM" id="SSF103088">
    <property type="entry name" value="OmpA-like"/>
    <property type="match status" value="1"/>
</dbReference>